<dbReference type="SUPFAM" id="SSF51569">
    <property type="entry name" value="Aldolase"/>
    <property type="match status" value="1"/>
</dbReference>
<evidence type="ECO:0000256" key="8">
    <source>
        <dbReference type="ARBA" id="ARBA00023239"/>
    </source>
</evidence>
<feature type="binding site" evidence="13">
    <location>
        <position position="216"/>
    </location>
    <ligand>
        <name>5-aminolevulinate</name>
        <dbReference type="ChEBI" id="CHEBI:356416"/>
        <label>1</label>
    </ligand>
</feature>
<dbReference type="FunFam" id="3.20.20.70:FF:000019">
    <property type="entry name" value="Delta-aminolevulinic acid dehydratase"/>
    <property type="match status" value="1"/>
</dbReference>
<dbReference type="SMART" id="SM01004">
    <property type="entry name" value="ALAD"/>
    <property type="match status" value="1"/>
</dbReference>
<evidence type="ECO:0000256" key="5">
    <source>
        <dbReference type="ARBA" id="ARBA00012053"/>
    </source>
</evidence>
<gene>
    <name evidence="18" type="ORF">HNQ80_000671</name>
</gene>
<evidence type="ECO:0000256" key="4">
    <source>
        <dbReference type="ARBA" id="ARBA00011823"/>
    </source>
</evidence>
<dbReference type="PANTHER" id="PTHR11458">
    <property type="entry name" value="DELTA-AMINOLEVULINIC ACID DEHYDRATASE"/>
    <property type="match status" value="1"/>
</dbReference>
<name>A0A841KR25_9FIRM</name>
<reference evidence="18 19" key="1">
    <citation type="submission" date="2020-08" db="EMBL/GenBank/DDBJ databases">
        <title>Genomic Encyclopedia of Type Strains, Phase IV (KMG-IV): sequencing the most valuable type-strain genomes for metagenomic binning, comparative biology and taxonomic classification.</title>
        <authorList>
            <person name="Goeker M."/>
        </authorList>
    </citation>
    <scope>NUCLEOTIDE SEQUENCE [LARGE SCALE GENOMIC DNA]</scope>
    <source>
        <strain evidence="18 19">DSM 103526</strain>
    </source>
</reference>
<protein>
    <recommendedName>
        <fullName evidence="6 16">Delta-aminolevulinic acid dehydratase</fullName>
        <ecNumber evidence="5 16">4.2.1.24</ecNumber>
    </recommendedName>
</protein>
<evidence type="ECO:0000256" key="17">
    <source>
        <dbReference type="RuleBase" id="RU004161"/>
    </source>
</evidence>
<feature type="active site" description="Schiff-base intermediate with substrate" evidence="12">
    <location>
        <position position="194"/>
    </location>
</feature>
<dbReference type="AlphaFoldDB" id="A0A841KR25"/>
<feature type="binding site" evidence="14">
    <location>
        <position position="119"/>
    </location>
    <ligand>
        <name>Zn(2+)</name>
        <dbReference type="ChEBI" id="CHEBI:29105"/>
        <note>catalytic</note>
    </ligand>
</feature>
<comment type="cofactor">
    <cofactor evidence="1">
        <name>Zn(2+)</name>
        <dbReference type="ChEBI" id="CHEBI:29105"/>
    </cofactor>
</comment>
<comment type="pathway">
    <text evidence="2">Porphyrin-containing compound metabolism; protoporphyrin-IX biosynthesis; coproporphyrinogen-III from 5-aminolevulinate: step 1/4.</text>
</comment>
<evidence type="ECO:0000256" key="13">
    <source>
        <dbReference type="PIRSR" id="PIRSR001415-2"/>
    </source>
</evidence>
<comment type="subunit">
    <text evidence="4 16">Homooctamer.</text>
</comment>
<feature type="binding site" evidence="14">
    <location>
        <position position="129"/>
    </location>
    <ligand>
        <name>Zn(2+)</name>
        <dbReference type="ChEBI" id="CHEBI:29105"/>
        <note>catalytic</note>
    </ligand>
</feature>
<keyword evidence="8 16" id="KW-0456">Lyase</keyword>
<evidence type="ECO:0000256" key="2">
    <source>
        <dbReference type="ARBA" id="ARBA00004694"/>
    </source>
</evidence>
<organism evidence="18 19">
    <name type="scientific">Anaerosolibacter carboniphilus</name>
    <dbReference type="NCBI Taxonomy" id="1417629"/>
    <lineage>
        <taxon>Bacteria</taxon>
        <taxon>Bacillati</taxon>
        <taxon>Bacillota</taxon>
        <taxon>Clostridia</taxon>
        <taxon>Peptostreptococcales</taxon>
        <taxon>Thermotaleaceae</taxon>
        <taxon>Anaerosolibacter</taxon>
    </lineage>
</organism>
<feature type="active site" description="Schiff-base intermediate with substrate" evidence="12">
    <location>
        <position position="247"/>
    </location>
</feature>
<dbReference type="Pfam" id="PF00490">
    <property type="entry name" value="ALAD"/>
    <property type="match status" value="1"/>
</dbReference>
<keyword evidence="14" id="KW-0479">Metal-binding</keyword>
<dbReference type="PIRSF" id="PIRSF001415">
    <property type="entry name" value="Porphbilin_synth"/>
    <property type="match status" value="1"/>
</dbReference>
<evidence type="ECO:0000256" key="10">
    <source>
        <dbReference type="ARBA" id="ARBA00025628"/>
    </source>
</evidence>
<feature type="binding site" evidence="13">
    <location>
        <position position="273"/>
    </location>
    <ligand>
        <name>5-aminolevulinate</name>
        <dbReference type="ChEBI" id="CHEBI:356416"/>
        <label>2</label>
    </ligand>
</feature>
<dbReference type="Proteomes" id="UP000579281">
    <property type="component" value="Unassembled WGS sequence"/>
</dbReference>
<comment type="catalytic activity">
    <reaction evidence="11 16">
        <text>2 5-aminolevulinate = porphobilinogen + 2 H2O + H(+)</text>
        <dbReference type="Rhea" id="RHEA:24064"/>
        <dbReference type="ChEBI" id="CHEBI:15377"/>
        <dbReference type="ChEBI" id="CHEBI:15378"/>
        <dbReference type="ChEBI" id="CHEBI:58126"/>
        <dbReference type="ChEBI" id="CHEBI:356416"/>
        <dbReference type="EC" id="4.2.1.24"/>
    </reaction>
</comment>
<feature type="binding site" evidence="14">
    <location>
        <position position="121"/>
    </location>
    <ligand>
        <name>Zn(2+)</name>
        <dbReference type="ChEBI" id="CHEBI:29105"/>
        <note>catalytic</note>
    </ligand>
</feature>
<comment type="function">
    <text evidence="10">Catalyzes an early step in the biosynthesis of tetrapyrroles. Binds two molecules of 5-aminolevulinate per subunit, each at a distinct site, and catalyzes their condensation to form porphobilinogen.</text>
</comment>
<keyword evidence="14" id="KW-0862">Zinc</keyword>
<evidence type="ECO:0000313" key="19">
    <source>
        <dbReference type="Proteomes" id="UP000579281"/>
    </source>
</evidence>
<dbReference type="CDD" id="cd00384">
    <property type="entry name" value="ALAD_PBGS"/>
    <property type="match status" value="1"/>
</dbReference>
<evidence type="ECO:0000256" key="14">
    <source>
        <dbReference type="PIRSR" id="PIRSR001415-3"/>
    </source>
</evidence>
<dbReference type="UniPathway" id="UPA00251">
    <property type="reaction ID" value="UER00318"/>
</dbReference>
<dbReference type="RefSeq" id="WP_184308170.1">
    <property type="nucleotide sequence ID" value="NZ_JACHEN010000003.1"/>
</dbReference>
<dbReference type="Gene3D" id="3.20.20.70">
    <property type="entry name" value="Aldolase class I"/>
    <property type="match status" value="1"/>
</dbReference>
<evidence type="ECO:0000313" key="18">
    <source>
        <dbReference type="EMBL" id="MBB6214588.1"/>
    </source>
</evidence>
<comment type="similarity">
    <text evidence="3 17">Belongs to the ALAD family.</text>
</comment>
<evidence type="ECO:0000256" key="6">
    <source>
        <dbReference type="ARBA" id="ARBA00020771"/>
    </source>
</evidence>
<evidence type="ECO:0000256" key="1">
    <source>
        <dbReference type="ARBA" id="ARBA00001947"/>
    </source>
</evidence>
<keyword evidence="15" id="KW-0460">Magnesium</keyword>
<dbReference type="PANTHER" id="PTHR11458:SF0">
    <property type="entry name" value="DELTA-AMINOLEVULINIC ACID DEHYDRATASE"/>
    <property type="match status" value="1"/>
</dbReference>
<dbReference type="GO" id="GO:0008270">
    <property type="term" value="F:zinc ion binding"/>
    <property type="evidence" value="ECO:0007669"/>
    <property type="project" value="TreeGrafter"/>
</dbReference>
<evidence type="ECO:0000256" key="15">
    <source>
        <dbReference type="PIRSR" id="PIRSR001415-5"/>
    </source>
</evidence>
<sequence>MILTHRPRRLRVNQAIRSLMRETNLSVNDFIYPIFVVEGEKIKREIPSIANNYHFSVDMLEAEIKEIVDMGIKAVLLFGVPDHKDAHGSEAYHENGIVQRAIREIKRVNKELLVITDVCMCQYTDHGHCGIIEDAYVNNDKSAEYIAKIALSHAKAGADMVAPSDMMDGRIGAIRELLDTNHYSEVSIMAYSAKYASAFYGPFRAAANSTPQFGDRKTYQMDPGNSDEALREVELDIAEGADLVMVKPALAYLDIVRRIKDTFNIPIVAYNVSGEYAMIKAAAEKGWVDEKAIVLEKLTSIKRAGADLIITYHSKDAAKWLRG</sequence>
<dbReference type="NCBIfam" id="NF006762">
    <property type="entry name" value="PRK09283.1"/>
    <property type="match status" value="1"/>
</dbReference>
<keyword evidence="19" id="KW-1185">Reference proteome</keyword>
<dbReference type="EMBL" id="JACHEN010000003">
    <property type="protein sequence ID" value="MBB6214588.1"/>
    <property type="molecule type" value="Genomic_DNA"/>
</dbReference>
<evidence type="ECO:0000256" key="16">
    <source>
        <dbReference type="RuleBase" id="RU000515"/>
    </source>
</evidence>
<evidence type="ECO:0000256" key="12">
    <source>
        <dbReference type="PIRSR" id="PIRSR001415-1"/>
    </source>
</evidence>
<dbReference type="EC" id="4.2.1.24" evidence="5 16"/>
<dbReference type="PRINTS" id="PR00144">
    <property type="entry name" value="DALDHYDRTASE"/>
</dbReference>
<dbReference type="InterPro" id="IPR001731">
    <property type="entry name" value="ALAD"/>
</dbReference>
<dbReference type="GO" id="GO:0005829">
    <property type="term" value="C:cytosol"/>
    <property type="evidence" value="ECO:0007669"/>
    <property type="project" value="TreeGrafter"/>
</dbReference>
<keyword evidence="7" id="KW-0350">Heme biosynthesis</keyword>
<evidence type="ECO:0000256" key="9">
    <source>
        <dbReference type="ARBA" id="ARBA00023244"/>
    </source>
</evidence>
<feature type="binding site" evidence="13">
    <location>
        <position position="312"/>
    </location>
    <ligand>
        <name>5-aminolevulinate</name>
        <dbReference type="ChEBI" id="CHEBI:356416"/>
        <label>2</label>
    </ligand>
</feature>
<dbReference type="GO" id="GO:0004655">
    <property type="term" value="F:porphobilinogen synthase activity"/>
    <property type="evidence" value="ECO:0007669"/>
    <property type="project" value="UniProtKB-EC"/>
</dbReference>
<evidence type="ECO:0000256" key="11">
    <source>
        <dbReference type="ARBA" id="ARBA00047651"/>
    </source>
</evidence>
<dbReference type="PROSITE" id="PS00169">
    <property type="entry name" value="D_ALA_DEHYDRATASE"/>
    <property type="match status" value="1"/>
</dbReference>
<proteinExistence type="inferred from homology"/>
<keyword evidence="9 16" id="KW-0627">Porphyrin biosynthesis</keyword>
<dbReference type="InterPro" id="IPR013785">
    <property type="entry name" value="Aldolase_TIM"/>
</dbReference>
<evidence type="ECO:0000256" key="3">
    <source>
        <dbReference type="ARBA" id="ARBA00008055"/>
    </source>
</evidence>
<feature type="binding site" evidence="15">
    <location>
        <position position="232"/>
    </location>
    <ligand>
        <name>Mg(2+)</name>
        <dbReference type="ChEBI" id="CHEBI:18420"/>
    </ligand>
</feature>
<comment type="caution">
    <text evidence="18">The sequence shown here is derived from an EMBL/GenBank/DDBJ whole genome shotgun (WGS) entry which is preliminary data.</text>
</comment>
<evidence type="ECO:0000256" key="7">
    <source>
        <dbReference type="ARBA" id="ARBA00023133"/>
    </source>
</evidence>
<accession>A0A841KR25</accession>
<dbReference type="GO" id="GO:0006782">
    <property type="term" value="P:protoporphyrinogen IX biosynthetic process"/>
    <property type="evidence" value="ECO:0007669"/>
    <property type="project" value="UniProtKB-UniPathway"/>
</dbReference>
<feature type="binding site" evidence="13">
    <location>
        <position position="204"/>
    </location>
    <ligand>
        <name>5-aminolevulinate</name>
        <dbReference type="ChEBI" id="CHEBI:356416"/>
        <label>1</label>
    </ligand>
</feature>
<dbReference type="InterPro" id="IPR030656">
    <property type="entry name" value="ALAD_AS"/>
</dbReference>